<dbReference type="STRING" id="263475.AMD00_14425"/>
<reference evidence="3" key="1">
    <citation type="submission" date="2015-08" db="EMBL/GenBank/DDBJ databases">
        <title>Fjat-10028 dsm 16317.</title>
        <authorList>
            <person name="Liu B."/>
            <person name="Wang J."/>
            <person name="Zhu Y."/>
            <person name="Liu G."/>
            <person name="Chen Q."/>
            <person name="Chen Z."/>
            <person name="Lan J."/>
            <person name="Che J."/>
            <person name="Ge C."/>
            <person name="Shi H."/>
            <person name="Pan Z."/>
            <person name="Liu X."/>
        </authorList>
    </citation>
    <scope>NUCLEOTIDE SEQUENCE [LARGE SCALE GENOMIC DNA]</scope>
    <source>
        <strain evidence="3">DSM 16317</strain>
    </source>
</reference>
<accession>A0A0M0LFS7</accession>
<proteinExistence type="predicted"/>
<protein>
    <recommendedName>
        <fullName evidence="4">Sporulation protein</fullName>
    </recommendedName>
</protein>
<dbReference type="PROSITE" id="PS51257">
    <property type="entry name" value="PROKAR_LIPOPROTEIN"/>
    <property type="match status" value="1"/>
</dbReference>
<feature type="chain" id="PRO_5005603336" description="Sporulation protein" evidence="1">
    <location>
        <begin position="23"/>
        <end position="140"/>
    </location>
</feature>
<evidence type="ECO:0000313" key="2">
    <source>
        <dbReference type="EMBL" id="KOO49543.1"/>
    </source>
</evidence>
<dbReference type="EMBL" id="LILB01000005">
    <property type="protein sequence ID" value="KOO49543.1"/>
    <property type="molecule type" value="Genomic_DNA"/>
</dbReference>
<dbReference type="Proteomes" id="UP000036867">
    <property type="component" value="Unassembled WGS sequence"/>
</dbReference>
<dbReference type="OrthoDB" id="2455217at2"/>
<sequence length="140" mass="15971">MKRNVFRILILACSIQLLVACAGEQKEKFATYHAAGDNGSQSAIEKLLKEEKSIKKGTAVFVDDVVLVGVQIKPFSKLKRTKIEENLQKKFEKEFPGKDVLVSTDFKISWEAQKLMKKELTEEELKKKIKKLQDLAKEET</sequence>
<name>A0A0M0LFS7_9BACL</name>
<feature type="signal peptide" evidence="1">
    <location>
        <begin position="1"/>
        <end position="22"/>
    </location>
</feature>
<organism evidence="2 3">
    <name type="scientific">Viridibacillus arvi</name>
    <dbReference type="NCBI Taxonomy" id="263475"/>
    <lineage>
        <taxon>Bacteria</taxon>
        <taxon>Bacillati</taxon>
        <taxon>Bacillota</taxon>
        <taxon>Bacilli</taxon>
        <taxon>Bacillales</taxon>
        <taxon>Caryophanaceae</taxon>
        <taxon>Viridibacillus</taxon>
    </lineage>
</organism>
<evidence type="ECO:0000313" key="3">
    <source>
        <dbReference type="Proteomes" id="UP000036867"/>
    </source>
</evidence>
<comment type="caution">
    <text evidence="2">The sequence shown here is derived from an EMBL/GenBank/DDBJ whole genome shotgun (WGS) entry which is preliminary data.</text>
</comment>
<evidence type="ECO:0008006" key="4">
    <source>
        <dbReference type="Google" id="ProtNLM"/>
    </source>
</evidence>
<keyword evidence="1" id="KW-0732">Signal</keyword>
<dbReference type="AlphaFoldDB" id="A0A0M0LFS7"/>
<dbReference type="RefSeq" id="WP_053417714.1">
    <property type="nucleotide sequence ID" value="NZ_LILB01000005.1"/>
</dbReference>
<gene>
    <name evidence="2" type="ORF">AMD00_14425</name>
</gene>
<keyword evidence="3" id="KW-1185">Reference proteome</keyword>
<dbReference type="GeneID" id="301137293"/>
<evidence type="ECO:0000256" key="1">
    <source>
        <dbReference type="SAM" id="SignalP"/>
    </source>
</evidence>